<evidence type="ECO:0000313" key="3">
    <source>
        <dbReference type="EMBL" id="GHD33291.1"/>
    </source>
</evidence>
<dbReference type="PANTHER" id="PTHR38441:SF1">
    <property type="entry name" value="MEMBRANE PROTEIN"/>
    <property type="match status" value="1"/>
</dbReference>
<proteinExistence type="predicted"/>
<keyword evidence="2" id="KW-1133">Transmembrane helix</keyword>
<gene>
    <name evidence="3" type="ORF">GCM10007147_37810</name>
</gene>
<dbReference type="EMBL" id="BMXL01000026">
    <property type="protein sequence ID" value="GHD33291.1"/>
    <property type="molecule type" value="Genomic_DNA"/>
</dbReference>
<protein>
    <submittedName>
        <fullName evidence="3">Clumping factor B</fullName>
    </submittedName>
</protein>
<comment type="caution">
    <text evidence="3">The sequence shown here is derived from an EMBL/GenBank/DDBJ whole genome shotgun (WGS) entry which is preliminary data.</text>
</comment>
<keyword evidence="2" id="KW-0812">Transmembrane</keyword>
<feature type="transmembrane region" description="Helical" evidence="2">
    <location>
        <begin position="45"/>
        <end position="66"/>
    </location>
</feature>
<dbReference type="InterPro" id="IPR007436">
    <property type="entry name" value="DUF485"/>
</dbReference>
<reference evidence="3 4" key="1">
    <citation type="journal article" date="2014" name="Int. J. Syst. Evol. Microbiol.">
        <title>Complete genome sequence of Corynebacterium casei LMG S-19264T (=DSM 44701T), isolated from a smear-ripened cheese.</title>
        <authorList>
            <consortium name="US DOE Joint Genome Institute (JGI-PGF)"/>
            <person name="Walter F."/>
            <person name="Albersmeier A."/>
            <person name="Kalinowski J."/>
            <person name="Ruckert C."/>
        </authorList>
    </citation>
    <scope>NUCLEOTIDE SEQUENCE [LARGE SCALE GENOMIC DNA]</scope>
    <source>
        <strain evidence="3 4">KCTC 19473</strain>
    </source>
</reference>
<dbReference type="RefSeq" id="WP_017574416.1">
    <property type="nucleotide sequence ID" value="NZ_BMXL01000026.1"/>
</dbReference>
<dbReference type="Pfam" id="PF04341">
    <property type="entry name" value="DUF485"/>
    <property type="match status" value="1"/>
</dbReference>
<organism evidence="3 4">
    <name type="scientific">Nocardiopsis kunsanensis</name>
    <dbReference type="NCBI Taxonomy" id="141693"/>
    <lineage>
        <taxon>Bacteria</taxon>
        <taxon>Bacillati</taxon>
        <taxon>Actinomycetota</taxon>
        <taxon>Actinomycetes</taxon>
        <taxon>Streptosporangiales</taxon>
        <taxon>Nocardiopsidaceae</taxon>
        <taxon>Nocardiopsis</taxon>
    </lineage>
</organism>
<name>A0A919CLA2_9ACTN</name>
<feature type="transmembrane region" description="Helical" evidence="2">
    <location>
        <begin position="78"/>
        <end position="103"/>
    </location>
</feature>
<evidence type="ECO:0000313" key="4">
    <source>
        <dbReference type="Proteomes" id="UP000654947"/>
    </source>
</evidence>
<sequence>MSEDSPTGGSGAPPDHTNEGDRPIPDSAYIAMHSDPRFVELKRRLFAFIVPMSIAFMAWYVLYVLMSAFGRDIMGTVLFGNINVALVFGLLQFVSTFGIAILYTRYARKKLDGNAVELRDELQNGNGGGDR</sequence>
<evidence type="ECO:0000256" key="2">
    <source>
        <dbReference type="SAM" id="Phobius"/>
    </source>
</evidence>
<evidence type="ECO:0000256" key="1">
    <source>
        <dbReference type="SAM" id="MobiDB-lite"/>
    </source>
</evidence>
<dbReference type="Proteomes" id="UP000654947">
    <property type="component" value="Unassembled WGS sequence"/>
</dbReference>
<keyword evidence="4" id="KW-1185">Reference proteome</keyword>
<feature type="region of interest" description="Disordered" evidence="1">
    <location>
        <begin position="1"/>
        <end position="25"/>
    </location>
</feature>
<keyword evidence="2" id="KW-0472">Membrane</keyword>
<dbReference type="PANTHER" id="PTHR38441">
    <property type="entry name" value="INTEGRAL MEMBRANE PROTEIN-RELATED"/>
    <property type="match status" value="1"/>
</dbReference>
<dbReference type="AlphaFoldDB" id="A0A919CLA2"/>
<accession>A0A919CLA2</accession>